<organism evidence="2">
    <name type="scientific">uncultured marine microorganism</name>
    <dbReference type="NCBI Taxonomy" id="415540"/>
    <lineage>
        <taxon>unclassified sequences</taxon>
        <taxon>environmental samples</taxon>
    </lineage>
</organism>
<feature type="domain" description="FAD dependent oxidoreductase" evidence="1">
    <location>
        <begin position="48"/>
        <end position="409"/>
    </location>
</feature>
<evidence type="ECO:0000259" key="1">
    <source>
        <dbReference type="Pfam" id="PF01266"/>
    </source>
</evidence>
<dbReference type="Gene3D" id="3.50.50.60">
    <property type="entry name" value="FAD/NAD(P)-binding domain"/>
    <property type="match status" value="1"/>
</dbReference>
<proteinExistence type="predicted"/>
<dbReference type="SUPFAM" id="SSF51905">
    <property type="entry name" value="FAD/NAD(P)-binding domain"/>
    <property type="match status" value="1"/>
</dbReference>
<gene>
    <name evidence="2" type="primary">21G8-3</name>
</gene>
<dbReference type="InterPro" id="IPR006076">
    <property type="entry name" value="FAD-dep_OxRdtase"/>
</dbReference>
<dbReference type="AlphaFoldDB" id="A5CFW5"/>
<reference evidence="2" key="1">
    <citation type="submission" date="2007-03" db="EMBL/GenBank/DDBJ databases">
        <title>Isolation and characterization of alkane hydroxylases from Pacific deep-sea sediment.</title>
        <authorList>
            <person name="Xu M."/>
        </authorList>
    </citation>
    <scope>NUCLEOTIDE SEQUENCE</scope>
</reference>
<protein>
    <submittedName>
        <fullName evidence="2">Putative oxidoreductase</fullName>
    </submittedName>
</protein>
<evidence type="ECO:0000313" key="2">
    <source>
        <dbReference type="EMBL" id="CAM58119.1"/>
    </source>
</evidence>
<name>A5CFW5_9ZZZZ</name>
<dbReference type="InterPro" id="IPR036188">
    <property type="entry name" value="FAD/NAD-bd_sf"/>
</dbReference>
<dbReference type="EMBL" id="AM501427">
    <property type="protein sequence ID" value="CAM58119.1"/>
    <property type="molecule type" value="Genomic_DNA"/>
</dbReference>
<dbReference type="PANTHER" id="PTHR13847:SF281">
    <property type="entry name" value="FAD DEPENDENT OXIDOREDUCTASE DOMAIN-CONTAINING PROTEIN"/>
    <property type="match status" value="1"/>
</dbReference>
<dbReference type="Pfam" id="PF01266">
    <property type="entry name" value="DAO"/>
    <property type="match status" value="1"/>
</dbReference>
<accession>A5CFW5</accession>
<dbReference type="Gene3D" id="3.30.9.10">
    <property type="entry name" value="D-Amino Acid Oxidase, subunit A, domain 2"/>
    <property type="match status" value="1"/>
</dbReference>
<sequence length="459" mass="51373">MSESTVPDRLYHRNLYRFGDPEPSYWEATQDDTQLAAEPLIGNEQCEVAIIGGGYTGLSAAYHLCRDHQVDARVLEAGHIGWGASGRNGGFCSIGGSSLDIDNMIRSYGVDETRKYYQSQVDAVELVRQIIREENIDSPMQGNAELEVACTRKAFKEITDYAENRIRLLGLTTTVLRREQFREQYFDFPKLHGACTLQPTFGLHPLRYLRGLAAAAEKHGAFLHPQSEVIEWGNDGASHVLTTRYGTLRARYVVLATNGFTPEHLLPAFHARTLPIISAIVVTRPLNDNELAAHAWQTESPAITSYDLLNYFRLLPDKRFMWGGRGSSNGAPGGAARNFAALIAGMHKMFPEWRDIKIDYRWHGLICLTRRMTPAIGRLEDDPSVFFGFGYHGNGVNTATWAGQRIAEWIGGSRVGDRRAPKSVPTVVKGLSGRFPLPSMRLLYVQARIAMFRVTDWLK</sequence>
<dbReference type="PANTHER" id="PTHR13847">
    <property type="entry name" value="SARCOSINE DEHYDROGENASE-RELATED"/>
    <property type="match status" value="1"/>
</dbReference>